<comment type="caution">
    <text evidence="2">The sequence shown here is derived from an EMBL/GenBank/DDBJ whole genome shotgun (WGS) entry which is preliminary data.</text>
</comment>
<proteinExistence type="predicted"/>
<feature type="compositionally biased region" description="Acidic residues" evidence="1">
    <location>
        <begin position="18"/>
        <end position="31"/>
    </location>
</feature>
<protein>
    <recommendedName>
        <fullName evidence="3">Reverse transcriptase domain-containing protein</fullName>
    </recommendedName>
</protein>
<feature type="compositionally biased region" description="Basic and acidic residues" evidence="1">
    <location>
        <begin position="1"/>
        <end position="17"/>
    </location>
</feature>
<name>A0A699JMI7_TANCI</name>
<feature type="compositionally biased region" description="Polar residues" evidence="1">
    <location>
        <begin position="127"/>
        <end position="136"/>
    </location>
</feature>
<dbReference type="EMBL" id="BKCJ010423531">
    <property type="protein sequence ID" value="GFA43527.1"/>
    <property type="molecule type" value="Genomic_DNA"/>
</dbReference>
<evidence type="ECO:0000313" key="2">
    <source>
        <dbReference type="EMBL" id="GFA43527.1"/>
    </source>
</evidence>
<feature type="compositionally biased region" description="Basic and acidic residues" evidence="1">
    <location>
        <begin position="32"/>
        <end position="48"/>
    </location>
</feature>
<organism evidence="2">
    <name type="scientific">Tanacetum cinerariifolium</name>
    <name type="common">Dalmatian daisy</name>
    <name type="synonym">Chrysanthemum cinerariifolium</name>
    <dbReference type="NCBI Taxonomy" id="118510"/>
    <lineage>
        <taxon>Eukaryota</taxon>
        <taxon>Viridiplantae</taxon>
        <taxon>Streptophyta</taxon>
        <taxon>Embryophyta</taxon>
        <taxon>Tracheophyta</taxon>
        <taxon>Spermatophyta</taxon>
        <taxon>Magnoliopsida</taxon>
        <taxon>eudicotyledons</taxon>
        <taxon>Gunneridae</taxon>
        <taxon>Pentapetalae</taxon>
        <taxon>asterids</taxon>
        <taxon>campanulids</taxon>
        <taxon>Asterales</taxon>
        <taxon>Asteraceae</taxon>
        <taxon>Asteroideae</taxon>
        <taxon>Anthemideae</taxon>
        <taxon>Anthemidinae</taxon>
        <taxon>Tanacetum</taxon>
    </lineage>
</organism>
<evidence type="ECO:0000256" key="1">
    <source>
        <dbReference type="SAM" id="MobiDB-lite"/>
    </source>
</evidence>
<dbReference type="AlphaFoldDB" id="A0A699JMI7"/>
<gene>
    <name evidence="2" type="ORF">Tci_615499</name>
</gene>
<evidence type="ECO:0008006" key="3">
    <source>
        <dbReference type="Google" id="ProtNLM"/>
    </source>
</evidence>
<reference evidence="2" key="1">
    <citation type="journal article" date="2019" name="Sci. Rep.">
        <title>Draft genome of Tanacetum cinerariifolium, the natural source of mosquito coil.</title>
        <authorList>
            <person name="Yamashiro T."/>
            <person name="Shiraishi A."/>
            <person name="Satake H."/>
            <person name="Nakayama K."/>
        </authorList>
    </citation>
    <scope>NUCLEOTIDE SEQUENCE</scope>
</reference>
<feature type="region of interest" description="Disordered" evidence="1">
    <location>
        <begin position="1"/>
        <end position="56"/>
    </location>
</feature>
<accession>A0A699JMI7</accession>
<sequence length="359" mass="40634">DEKDPKEDPADYPADRGDNDDDESSNDDDDVDNVKKDEEDKEEEEHLAPADLSDVSVDDLETMITVNQGMSVEEVERVVAQRVTNAIEAIAIYETKTNLAHKSMTQTERQKEKASENASNKRKWESNHNGSLSQQNKGHKVPRAHTAWPINRNAYAGSLPLCNQCKSHHSGSCTVNLGHYKSECLMLKFYKRIDMIHGRMRASKPKTMQDAIEIATKLRNKKISTLVECQTKNNKRLDNTSKNNQNQQQLIKRQNIGRAYTARHGEKKHYGGSKPLCSKCNYHHNGPLRLICLVLFLGVTATRFVPRPVILGQGILIHKNLSEVIVQVTPYKNVKKISLSNASLILEDFNPPLYELPFH</sequence>
<feature type="region of interest" description="Disordered" evidence="1">
    <location>
        <begin position="101"/>
        <end position="140"/>
    </location>
</feature>
<feature type="non-terminal residue" evidence="2">
    <location>
        <position position="1"/>
    </location>
</feature>